<evidence type="ECO:0000313" key="1">
    <source>
        <dbReference type="EMBL" id="MBE9223588.1"/>
    </source>
</evidence>
<dbReference type="EMBL" id="JADEWC010000036">
    <property type="protein sequence ID" value="MBE9223588.1"/>
    <property type="molecule type" value="Genomic_DNA"/>
</dbReference>
<dbReference type="Proteomes" id="UP000654604">
    <property type="component" value="Unassembled WGS sequence"/>
</dbReference>
<sequence length="262" mass="27723">MVLTKIIQKSGVGKQNLSLALTTATTIMVNITITESVSAAALIQGAKNPVDITWQASTIHGFDFIANSDNLTLTSLGFWDSNSDGFFQNGSFQVGLWETATQNLLGSVIIDSNSTLDESITITNGFGVPSVPGVPGQYRYEDLASAVDLTNGTTYSLTFQTGPNSFPQNDSLVLSSNISDTQFNEDNTFNSNITFLNQRRFLDNAGFLFPTNVFGSAIPGQINARFASATVTTPETSATVGIIALGLLGLGGIKGKKDKGEA</sequence>
<keyword evidence="2" id="KW-1185">Reference proteome</keyword>
<comment type="caution">
    <text evidence="1">The sequence shown here is derived from an EMBL/GenBank/DDBJ whole genome shotgun (WGS) entry which is preliminary data.</text>
</comment>
<gene>
    <name evidence="1" type="ORF">IQ215_12860</name>
</gene>
<evidence type="ECO:0000313" key="2">
    <source>
        <dbReference type="Proteomes" id="UP000654604"/>
    </source>
</evidence>
<proteinExistence type="predicted"/>
<reference evidence="1 2" key="1">
    <citation type="submission" date="2020-10" db="EMBL/GenBank/DDBJ databases">
        <authorList>
            <person name="Castelo-Branco R."/>
            <person name="Eusebio N."/>
            <person name="Adriana R."/>
            <person name="Vieira A."/>
            <person name="Brugerolle De Fraissinette N."/>
            <person name="Rezende De Castro R."/>
            <person name="Schneider M.P."/>
            <person name="Vasconcelos V."/>
            <person name="Leao P.N."/>
        </authorList>
    </citation>
    <scope>NUCLEOTIDE SEQUENCE [LARGE SCALE GENOMIC DNA]</scope>
    <source>
        <strain evidence="1 2">LEGE 03274</strain>
    </source>
</reference>
<name>A0ABR9V6T2_9CHRO</name>
<protein>
    <recommendedName>
        <fullName evidence="3">PEP-CTERM sorting domain-containing protein</fullName>
    </recommendedName>
</protein>
<evidence type="ECO:0008006" key="3">
    <source>
        <dbReference type="Google" id="ProtNLM"/>
    </source>
</evidence>
<dbReference type="RefSeq" id="WP_193801817.1">
    <property type="nucleotide sequence ID" value="NZ_JADEWC010000036.1"/>
</dbReference>
<organism evidence="1 2">
    <name type="scientific">Cyanobacterium stanieri LEGE 03274</name>
    <dbReference type="NCBI Taxonomy" id="1828756"/>
    <lineage>
        <taxon>Bacteria</taxon>
        <taxon>Bacillati</taxon>
        <taxon>Cyanobacteriota</taxon>
        <taxon>Cyanophyceae</taxon>
        <taxon>Oscillatoriophycideae</taxon>
        <taxon>Chroococcales</taxon>
        <taxon>Geminocystaceae</taxon>
        <taxon>Cyanobacterium</taxon>
    </lineage>
</organism>
<accession>A0ABR9V6T2</accession>